<dbReference type="GO" id="GO:0006401">
    <property type="term" value="P:RNA catabolic process"/>
    <property type="evidence" value="ECO:0007669"/>
    <property type="project" value="InterPro"/>
</dbReference>
<dbReference type="AlphaFoldDB" id="A0A371F7G1"/>
<organism evidence="1 2">
    <name type="scientific">Mucuna pruriens</name>
    <name type="common">Velvet bean</name>
    <name type="synonym">Dolichos pruriens</name>
    <dbReference type="NCBI Taxonomy" id="157652"/>
    <lineage>
        <taxon>Eukaryota</taxon>
        <taxon>Viridiplantae</taxon>
        <taxon>Streptophyta</taxon>
        <taxon>Embryophyta</taxon>
        <taxon>Tracheophyta</taxon>
        <taxon>Spermatophyta</taxon>
        <taxon>Magnoliopsida</taxon>
        <taxon>eudicotyledons</taxon>
        <taxon>Gunneridae</taxon>
        <taxon>Pentapetalae</taxon>
        <taxon>rosids</taxon>
        <taxon>fabids</taxon>
        <taxon>Fabales</taxon>
        <taxon>Fabaceae</taxon>
        <taxon>Papilionoideae</taxon>
        <taxon>50 kb inversion clade</taxon>
        <taxon>NPAAA clade</taxon>
        <taxon>indigoferoid/millettioid clade</taxon>
        <taxon>Phaseoleae</taxon>
        <taxon>Mucuna</taxon>
    </lineage>
</organism>
<name>A0A371F7G1_MUCPR</name>
<reference evidence="1" key="1">
    <citation type="submission" date="2018-05" db="EMBL/GenBank/DDBJ databases">
        <title>Draft genome of Mucuna pruriens seed.</title>
        <authorList>
            <person name="Nnadi N.E."/>
            <person name="Vos R."/>
            <person name="Hasami M.H."/>
            <person name="Devisetty U.K."/>
            <person name="Aguiy J.C."/>
        </authorList>
    </citation>
    <scope>NUCLEOTIDE SEQUENCE [LARGE SCALE GENOMIC DNA]</scope>
    <source>
        <strain evidence="1">JCA_2017</strain>
    </source>
</reference>
<dbReference type="InterPro" id="IPR013924">
    <property type="entry name" value="RNase_H2_suC"/>
</dbReference>
<dbReference type="Pfam" id="PF08615">
    <property type="entry name" value="RNase_H2_suC"/>
    <property type="match status" value="2"/>
</dbReference>
<evidence type="ECO:0000313" key="1">
    <source>
        <dbReference type="EMBL" id="RDX74073.1"/>
    </source>
</evidence>
<feature type="non-terminal residue" evidence="1">
    <location>
        <position position="1"/>
    </location>
</feature>
<evidence type="ECO:0000313" key="2">
    <source>
        <dbReference type="Proteomes" id="UP000257109"/>
    </source>
</evidence>
<proteinExistence type="predicted"/>
<dbReference type="Gene3D" id="2.40.128.680">
    <property type="match status" value="1"/>
</dbReference>
<dbReference type="Proteomes" id="UP000257109">
    <property type="component" value="Unassembled WGS sequence"/>
</dbReference>
<dbReference type="EMBL" id="QJKJ01010304">
    <property type="protein sequence ID" value="RDX74073.1"/>
    <property type="molecule type" value="Genomic_DNA"/>
</dbReference>
<gene>
    <name evidence="1" type="ORF">CR513_46219</name>
</gene>
<dbReference type="CDD" id="cd09271">
    <property type="entry name" value="RNase_H2-C"/>
    <property type="match status" value="1"/>
</dbReference>
<dbReference type="PANTHER" id="PTHR47204">
    <property type="entry name" value="OS02G0168900 PROTEIN"/>
    <property type="match status" value="1"/>
</dbReference>
<comment type="caution">
    <text evidence="1">The sequence shown here is derived from an EMBL/GenBank/DDBJ whole genome shotgun (WGS) entry which is preliminary data.</text>
</comment>
<dbReference type="GO" id="GO:0032299">
    <property type="term" value="C:ribonuclease H2 complex"/>
    <property type="evidence" value="ECO:0007669"/>
    <property type="project" value="InterPro"/>
</dbReference>
<sequence>MEKAASIDLKRDGKGMEDLSGRVHQLPCCVKHDGPASVSHYFKPKPAGVGDEGLPLQLAHFRGRLLQGTTLQLPHGFVLSKKTSPPSSQHSWDTNATFQDITYWNHDYVPSHNDELFRAFHWLSLAKAVKGGIMQYPPPSESDMGRQKAKTSKAIWMIQAPQTFYGSSSR</sequence>
<dbReference type="OrthoDB" id="6222486at2759"/>
<keyword evidence="2" id="KW-1185">Reference proteome</keyword>
<protein>
    <submittedName>
        <fullName evidence="1">SPAC12B10.15c</fullName>
    </submittedName>
</protein>
<accession>A0A371F7G1</accession>
<dbReference type="PANTHER" id="PTHR47204:SF1">
    <property type="entry name" value="RIBONUCLEASE H2 SUBUNIT C"/>
    <property type="match status" value="1"/>
</dbReference>